<evidence type="ECO:0000313" key="2">
    <source>
        <dbReference type="EMBL" id="QHT06939.1"/>
    </source>
</evidence>
<sequence>MSSIIYIDEELPEITIREVISTDELLNVAGDKIGVNIHSTTDLFDQIMILLQKMKTESVIPLRRKVEGFLQVHQMLFEPTVTELPRSIVPKVSIQRKDVSITDPFFERYDQAIKIGNYALRREALDKAFLNLESIDTTHLPQWSPSEQANRPHEIELETEDRSIVLPKDKLHGTIKKLYTYKGVHTDSKAFQQYKLNDKISSNRKPWQEHTVTNSTYEEQVKSLIHPPLNDSLKEYTDMMDLYGLWKHFIMYGIDLDTYNEQEWKQLIEHLETLKQKDKDVFEFLKPLEYTPKALEIREVGGYTFYLVQQDIVRRILPIVSQLQTRLLELYQIFLDVTPMVKIDLNHLPKTAYELLSNIAEQKLDLSQTVDLLKIAVLSQRLKDLGTWMQTVQKWNIDETLIDKQVTSYQKTLSSIKNEPHIPFLSLTAELKDIKRGSLISYEVDERERRSDQALEVSMEEMLLEKEDPDEIVLPVYEDALPMDLTALDESQKEIQEPALRMIIELQTASGLPLDIDKTYQQLSPILRLSNISKLKALLPGLNDNIYTALNEPDWESMDAMIEATVPPTMYQTTKQALLQVQKEFIEEIAQFYNAFITLWICDLQQRVLNRTFHFDIWRGSLNCIQVWSPYGIPMEGLKIKKEGIVNYLLCIIHDLTLTEGTYWNRFALKQLRDDILAKWIERFETDLQTVVAVLQTQFKSFEKEVVNRGLLEKGEDIKKKIIETVEQRQKNRYLLDYMQFLKNLPSVLIQSSIAKKIHLGCCLQALNDRYRSDYDWAHMVKEAYRIKKLYATQRFGTDERPILTKILQTYTPQEILKLTKPDDTTILYDKLEPVQVSSMYEKIKPFIPVSDYNILQSGLRNIIPLIEKYIRSYEYTLKISSKLEELLNNFTMNDLLQMHRKIVQIQYLLIKTLVFSKEDTNYLFETFDALQPLHYEIYAISGYFKEVQEQNLRRLLQYFIARQICFPTNPEFSQGNVLILKNITVSADLLKTFLGNFHKELEVWLQQKQFNRQVDFAEYLAKEREQENLQKLRIIDQMNPEERRLYVDAKKLGIDELREYLERYKEKQENIEWYEENHDPIERDGEEETYPKDGENADQQDLDKFYDDNDY</sequence>
<dbReference type="EMBL" id="MN739479">
    <property type="protein sequence ID" value="QHT06939.1"/>
    <property type="molecule type" value="Genomic_DNA"/>
</dbReference>
<name>A0A6C0CTC0_9ZZZZ</name>
<evidence type="ECO:0000256" key="1">
    <source>
        <dbReference type="SAM" id="MobiDB-lite"/>
    </source>
</evidence>
<dbReference type="AlphaFoldDB" id="A0A6C0CTC0"/>
<accession>A0A6C0CTC0</accession>
<protein>
    <submittedName>
        <fullName evidence="2">Uncharacterized protein</fullName>
    </submittedName>
</protein>
<feature type="region of interest" description="Disordered" evidence="1">
    <location>
        <begin position="1073"/>
        <end position="1112"/>
    </location>
</feature>
<reference evidence="2" key="1">
    <citation type="journal article" date="2020" name="Nature">
        <title>Giant virus diversity and host interactions through global metagenomics.</title>
        <authorList>
            <person name="Schulz F."/>
            <person name="Roux S."/>
            <person name="Paez-Espino D."/>
            <person name="Jungbluth S."/>
            <person name="Walsh D.A."/>
            <person name="Denef V.J."/>
            <person name="McMahon K.D."/>
            <person name="Konstantinidis K.T."/>
            <person name="Eloe-Fadrosh E.A."/>
            <person name="Kyrpides N.C."/>
            <person name="Woyke T."/>
        </authorList>
    </citation>
    <scope>NUCLEOTIDE SEQUENCE</scope>
    <source>
        <strain evidence="2">GVMAG-M-3300021962-46</strain>
    </source>
</reference>
<proteinExistence type="predicted"/>
<organism evidence="2">
    <name type="scientific">viral metagenome</name>
    <dbReference type="NCBI Taxonomy" id="1070528"/>
    <lineage>
        <taxon>unclassified sequences</taxon>
        <taxon>metagenomes</taxon>
        <taxon>organismal metagenomes</taxon>
    </lineage>
</organism>